<dbReference type="PROSITE" id="PS50089">
    <property type="entry name" value="ZF_RING_2"/>
    <property type="match status" value="1"/>
</dbReference>
<proteinExistence type="predicted"/>
<dbReference type="Proteomes" id="UP001157974">
    <property type="component" value="Unassembled WGS sequence"/>
</dbReference>
<organism evidence="12 13">
    <name type="scientific">Rhodosorus marinus</name>
    <dbReference type="NCBI Taxonomy" id="101924"/>
    <lineage>
        <taxon>Eukaryota</taxon>
        <taxon>Rhodophyta</taxon>
        <taxon>Stylonematophyceae</taxon>
        <taxon>Stylonematales</taxon>
        <taxon>Stylonemataceae</taxon>
        <taxon>Rhodosorus</taxon>
    </lineage>
</organism>
<dbReference type="GO" id="GO:0008270">
    <property type="term" value="F:zinc ion binding"/>
    <property type="evidence" value="ECO:0007669"/>
    <property type="project" value="UniProtKB-KW"/>
</dbReference>
<feature type="domain" description="RING-type" evidence="11">
    <location>
        <begin position="107"/>
        <end position="145"/>
    </location>
</feature>
<gene>
    <name evidence="12" type="ORF">NDN08_002000</name>
</gene>
<dbReference type="EMBL" id="JAMWBK010000004">
    <property type="protein sequence ID" value="KAJ8905493.1"/>
    <property type="molecule type" value="Genomic_DNA"/>
</dbReference>
<dbReference type="InterPro" id="IPR001841">
    <property type="entry name" value="Znf_RING"/>
</dbReference>
<sequence length="160" mass="17589">MGNTALSSSSSSTSSTLTRTVRQTSRNGGSDYSGPRSTERSSSNSVGRDNQHRGNPIQPWVDIQLPEPEKYRDFQSGPVPHVVSASMAPQAEAVYDLMDKDSEVELCPTCLEEYSDDNPKIIVACGHSFHLSCILEWANRSDMCPFFCKGKLKCPGIDLR</sequence>
<evidence type="ECO:0000256" key="7">
    <source>
        <dbReference type="ARBA" id="ARBA00022786"/>
    </source>
</evidence>
<dbReference type="AlphaFoldDB" id="A0AAV8USI7"/>
<comment type="caution">
    <text evidence="12">The sequence shown here is derived from an EMBL/GenBank/DDBJ whole genome shotgun (WGS) entry which is preliminary data.</text>
</comment>
<dbReference type="Pfam" id="PF12678">
    <property type="entry name" value="zf-rbx1"/>
    <property type="match status" value="1"/>
</dbReference>
<feature type="region of interest" description="Disordered" evidence="10">
    <location>
        <begin position="1"/>
        <end position="77"/>
    </location>
</feature>
<dbReference type="GO" id="GO:0005829">
    <property type="term" value="C:cytosol"/>
    <property type="evidence" value="ECO:0007669"/>
    <property type="project" value="TreeGrafter"/>
</dbReference>
<keyword evidence="8" id="KW-0862">Zinc</keyword>
<keyword evidence="4" id="KW-0808">Transferase</keyword>
<dbReference type="PANTHER" id="PTHR46463:SF76">
    <property type="entry name" value="RING-TYPE DOMAIN-CONTAINING PROTEIN"/>
    <property type="match status" value="1"/>
</dbReference>
<reference evidence="12 13" key="1">
    <citation type="journal article" date="2023" name="Nat. Commun.">
        <title>Origin of minicircular mitochondrial genomes in red algae.</title>
        <authorList>
            <person name="Lee Y."/>
            <person name="Cho C.H."/>
            <person name="Lee Y.M."/>
            <person name="Park S.I."/>
            <person name="Yang J.H."/>
            <person name="West J.A."/>
            <person name="Bhattacharya D."/>
            <person name="Yoon H.S."/>
        </authorList>
    </citation>
    <scope>NUCLEOTIDE SEQUENCE [LARGE SCALE GENOMIC DNA]</scope>
    <source>
        <strain evidence="12 13">CCMP1338</strain>
        <tissue evidence="12">Whole cell</tissue>
    </source>
</reference>
<dbReference type="InterPro" id="IPR013083">
    <property type="entry name" value="Znf_RING/FYVE/PHD"/>
</dbReference>
<dbReference type="InterPro" id="IPR024766">
    <property type="entry name" value="Znf_RING_H2"/>
</dbReference>
<comment type="catalytic activity">
    <reaction evidence="1">
        <text>S-ubiquitinyl-[E2 ubiquitin-conjugating enzyme]-L-cysteine + [acceptor protein]-L-lysine = [E2 ubiquitin-conjugating enzyme]-L-cysteine + N(6)-ubiquitinyl-[acceptor protein]-L-lysine.</text>
        <dbReference type="EC" id="2.3.2.27"/>
    </reaction>
</comment>
<evidence type="ECO:0000313" key="13">
    <source>
        <dbReference type="Proteomes" id="UP001157974"/>
    </source>
</evidence>
<evidence type="ECO:0000256" key="10">
    <source>
        <dbReference type="SAM" id="MobiDB-lite"/>
    </source>
</evidence>
<evidence type="ECO:0000259" key="11">
    <source>
        <dbReference type="PROSITE" id="PS50089"/>
    </source>
</evidence>
<dbReference type="Gene3D" id="3.30.40.10">
    <property type="entry name" value="Zinc/RING finger domain, C3HC4 (zinc finger)"/>
    <property type="match status" value="1"/>
</dbReference>
<accession>A0AAV8USI7</accession>
<evidence type="ECO:0000256" key="5">
    <source>
        <dbReference type="ARBA" id="ARBA00022723"/>
    </source>
</evidence>
<evidence type="ECO:0000256" key="6">
    <source>
        <dbReference type="ARBA" id="ARBA00022771"/>
    </source>
</evidence>
<dbReference type="GO" id="GO:0061630">
    <property type="term" value="F:ubiquitin protein ligase activity"/>
    <property type="evidence" value="ECO:0007669"/>
    <property type="project" value="UniProtKB-EC"/>
</dbReference>
<dbReference type="SUPFAM" id="SSF57850">
    <property type="entry name" value="RING/U-box"/>
    <property type="match status" value="1"/>
</dbReference>
<keyword evidence="13" id="KW-1185">Reference proteome</keyword>
<evidence type="ECO:0000256" key="4">
    <source>
        <dbReference type="ARBA" id="ARBA00022679"/>
    </source>
</evidence>
<evidence type="ECO:0000313" key="12">
    <source>
        <dbReference type="EMBL" id="KAJ8905493.1"/>
    </source>
</evidence>
<evidence type="ECO:0000256" key="9">
    <source>
        <dbReference type="PROSITE-ProRule" id="PRU00175"/>
    </source>
</evidence>
<evidence type="ECO:0000256" key="8">
    <source>
        <dbReference type="ARBA" id="ARBA00022833"/>
    </source>
</evidence>
<feature type="compositionally biased region" description="Low complexity" evidence="10">
    <location>
        <begin position="7"/>
        <end position="26"/>
    </location>
</feature>
<evidence type="ECO:0000256" key="3">
    <source>
        <dbReference type="ARBA" id="ARBA00012483"/>
    </source>
</evidence>
<protein>
    <recommendedName>
        <fullName evidence="3">RING-type E3 ubiquitin transferase</fullName>
        <ecNumber evidence="3">2.3.2.27</ecNumber>
    </recommendedName>
</protein>
<dbReference type="SMART" id="SM00184">
    <property type="entry name" value="RING"/>
    <property type="match status" value="1"/>
</dbReference>
<keyword evidence="5" id="KW-0479">Metal-binding</keyword>
<dbReference type="EC" id="2.3.2.27" evidence="3"/>
<keyword evidence="7" id="KW-0833">Ubl conjugation pathway</keyword>
<name>A0AAV8USI7_9RHOD</name>
<keyword evidence="6 9" id="KW-0863">Zinc-finger</keyword>
<evidence type="ECO:0000256" key="1">
    <source>
        <dbReference type="ARBA" id="ARBA00000900"/>
    </source>
</evidence>
<evidence type="ECO:0000256" key="2">
    <source>
        <dbReference type="ARBA" id="ARBA00004906"/>
    </source>
</evidence>
<dbReference type="PANTHER" id="PTHR46463">
    <property type="entry name" value="ZINC FINGER, RING/FYVE/PHD-TYPE"/>
    <property type="match status" value="1"/>
</dbReference>
<comment type="pathway">
    <text evidence="2">Protein modification; protein ubiquitination.</text>
</comment>